<keyword evidence="1" id="KW-1133">Transmembrane helix</keyword>
<sequence>MFIVTRRCLGMSRMTTTFVRNISSEANIPKSNEEQLIKTINMLTEQVKSMQFEINCKFEALNTQMKTEVIKIKNDVNSENLKGKKEVAEVTDKIREDFFALKKELGAVKFYAGGLFYVFIGGFLCVILAMIIKKNV</sequence>
<evidence type="ECO:0000313" key="3">
    <source>
        <dbReference type="WBParaSite" id="MhA1_Contig127.frz3.gene20"/>
    </source>
</evidence>
<keyword evidence="1" id="KW-0812">Transmembrane</keyword>
<feature type="transmembrane region" description="Helical" evidence="1">
    <location>
        <begin position="110"/>
        <end position="132"/>
    </location>
</feature>
<organism evidence="2 3">
    <name type="scientific">Meloidogyne hapla</name>
    <name type="common">Root-knot nematode worm</name>
    <dbReference type="NCBI Taxonomy" id="6305"/>
    <lineage>
        <taxon>Eukaryota</taxon>
        <taxon>Metazoa</taxon>
        <taxon>Ecdysozoa</taxon>
        <taxon>Nematoda</taxon>
        <taxon>Chromadorea</taxon>
        <taxon>Rhabditida</taxon>
        <taxon>Tylenchina</taxon>
        <taxon>Tylenchomorpha</taxon>
        <taxon>Tylenchoidea</taxon>
        <taxon>Meloidogynidae</taxon>
        <taxon>Meloidogyninae</taxon>
        <taxon>Meloidogyne</taxon>
    </lineage>
</organism>
<evidence type="ECO:0000313" key="2">
    <source>
        <dbReference type="Proteomes" id="UP000095281"/>
    </source>
</evidence>
<reference evidence="3" key="1">
    <citation type="submission" date="2016-11" db="UniProtKB">
        <authorList>
            <consortium name="WormBaseParasite"/>
        </authorList>
    </citation>
    <scope>IDENTIFICATION</scope>
</reference>
<dbReference type="Proteomes" id="UP000095281">
    <property type="component" value="Unplaced"/>
</dbReference>
<name>A0A1I8B1Z6_MELHA</name>
<proteinExistence type="predicted"/>
<protein>
    <submittedName>
        <fullName evidence="3">Uncharacterized protein</fullName>
    </submittedName>
</protein>
<keyword evidence="2" id="KW-1185">Reference proteome</keyword>
<accession>A0A1I8B1Z6</accession>
<dbReference type="WBParaSite" id="MhA1_Contig127.frz3.gene20">
    <property type="protein sequence ID" value="MhA1_Contig127.frz3.gene20"/>
    <property type="gene ID" value="MhA1_Contig127.frz3.gene20"/>
</dbReference>
<keyword evidence="1" id="KW-0472">Membrane</keyword>
<dbReference type="AlphaFoldDB" id="A0A1I8B1Z6"/>
<evidence type="ECO:0000256" key="1">
    <source>
        <dbReference type="SAM" id="Phobius"/>
    </source>
</evidence>